<feature type="region of interest" description="Disordered" evidence="1">
    <location>
        <begin position="26"/>
        <end position="246"/>
    </location>
</feature>
<name>R7Q4I2_CHOCR</name>
<evidence type="ECO:0000313" key="3">
    <source>
        <dbReference type="Proteomes" id="UP000012073"/>
    </source>
</evidence>
<feature type="compositionally biased region" description="Polar residues" evidence="1">
    <location>
        <begin position="160"/>
        <end position="173"/>
    </location>
</feature>
<evidence type="ECO:0000313" key="2">
    <source>
        <dbReference type="EMBL" id="CDF32271.1"/>
    </source>
</evidence>
<protein>
    <submittedName>
        <fullName evidence="2">Uncharacterized protein</fullName>
    </submittedName>
</protein>
<accession>R7Q4I2</accession>
<dbReference type="AlphaFoldDB" id="R7Q4I2"/>
<gene>
    <name evidence="2" type="ORF">CHC_T00008038001</name>
</gene>
<dbReference type="Gramene" id="CDF32271">
    <property type="protein sequence ID" value="CDF32271"/>
    <property type="gene ID" value="CHC_T00008038001"/>
</dbReference>
<proteinExistence type="predicted"/>
<dbReference type="Proteomes" id="UP000012073">
    <property type="component" value="Unassembled WGS sequence"/>
</dbReference>
<reference evidence="3" key="1">
    <citation type="journal article" date="2013" name="Proc. Natl. Acad. Sci. U.S.A.">
        <title>Genome structure and metabolic features in the red seaweed Chondrus crispus shed light on evolution of the Archaeplastida.</title>
        <authorList>
            <person name="Collen J."/>
            <person name="Porcel B."/>
            <person name="Carre W."/>
            <person name="Ball S.G."/>
            <person name="Chaparro C."/>
            <person name="Tonon T."/>
            <person name="Barbeyron T."/>
            <person name="Michel G."/>
            <person name="Noel B."/>
            <person name="Valentin K."/>
            <person name="Elias M."/>
            <person name="Artiguenave F."/>
            <person name="Arun A."/>
            <person name="Aury J.M."/>
            <person name="Barbosa-Neto J.F."/>
            <person name="Bothwell J.H."/>
            <person name="Bouget F.Y."/>
            <person name="Brillet L."/>
            <person name="Cabello-Hurtado F."/>
            <person name="Capella-Gutierrez S."/>
            <person name="Charrier B."/>
            <person name="Cladiere L."/>
            <person name="Cock J.M."/>
            <person name="Coelho S.M."/>
            <person name="Colleoni C."/>
            <person name="Czjzek M."/>
            <person name="Da Silva C."/>
            <person name="Delage L."/>
            <person name="Denoeud F."/>
            <person name="Deschamps P."/>
            <person name="Dittami S.M."/>
            <person name="Gabaldon T."/>
            <person name="Gachon C.M."/>
            <person name="Groisillier A."/>
            <person name="Herve C."/>
            <person name="Jabbari K."/>
            <person name="Katinka M."/>
            <person name="Kloareg B."/>
            <person name="Kowalczyk N."/>
            <person name="Labadie K."/>
            <person name="Leblanc C."/>
            <person name="Lopez P.J."/>
            <person name="McLachlan D.H."/>
            <person name="Meslet-Cladiere L."/>
            <person name="Moustafa A."/>
            <person name="Nehr Z."/>
            <person name="Nyvall Collen P."/>
            <person name="Panaud O."/>
            <person name="Partensky F."/>
            <person name="Poulain J."/>
            <person name="Rensing S.A."/>
            <person name="Rousvoal S."/>
            <person name="Samson G."/>
            <person name="Symeonidi A."/>
            <person name="Weissenbach J."/>
            <person name="Zambounis A."/>
            <person name="Wincker P."/>
            <person name="Boyen C."/>
        </authorList>
    </citation>
    <scope>NUCLEOTIDE SEQUENCE [LARGE SCALE GENOMIC DNA]</scope>
    <source>
        <strain evidence="3">cv. Stackhouse</strain>
    </source>
</reference>
<feature type="compositionally biased region" description="Polar residues" evidence="1">
    <location>
        <begin position="73"/>
        <end position="84"/>
    </location>
</feature>
<feature type="compositionally biased region" description="Polar residues" evidence="1">
    <location>
        <begin position="210"/>
        <end position="229"/>
    </location>
</feature>
<dbReference type="GeneID" id="17319662"/>
<dbReference type="RefSeq" id="XP_005711936.1">
    <property type="nucleotide sequence ID" value="XM_005711879.1"/>
</dbReference>
<dbReference type="KEGG" id="ccp:CHC_T00008038001"/>
<organism evidence="2 3">
    <name type="scientific">Chondrus crispus</name>
    <name type="common">Carrageen Irish moss</name>
    <name type="synonym">Polymorpha crispa</name>
    <dbReference type="NCBI Taxonomy" id="2769"/>
    <lineage>
        <taxon>Eukaryota</taxon>
        <taxon>Rhodophyta</taxon>
        <taxon>Florideophyceae</taxon>
        <taxon>Rhodymeniophycidae</taxon>
        <taxon>Gigartinales</taxon>
        <taxon>Gigartinaceae</taxon>
        <taxon>Chondrus</taxon>
    </lineage>
</organism>
<feature type="compositionally biased region" description="Low complexity" evidence="1">
    <location>
        <begin position="182"/>
        <end position="197"/>
    </location>
</feature>
<keyword evidence="3" id="KW-1185">Reference proteome</keyword>
<evidence type="ECO:0000256" key="1">
    <source>
        <dbReference type="SAM" id="MobiDB-lite"/>
    </source>
</evidence>
<sequence length="246" mass="26131">MVRECEPAQTLAAAGTEVECTDNLKIDVATKTEEVPASTTGSMSDEDPTPEEKSCPPQSRSVKKALEVESKATVGQTPRPSDVNTVPKRLFMTPETPATSVSASGNSSTLSKKPGFALRSLGSVLGKKQMLRTASTDSGSSEPKMPPSASDDDLILSPHPRTSTAAKLSQTARSADGFFAGQTAQQWQQSSVQRPSSAPHPEKPEKRFDPNSSFLNSKGRGHSTTSSSARKSRVRNFKARLAAALK</sequence>
<feature type="compositionally biased region" description="Basic and acidic residues" evidence="1">
    <location>
        <begin position="200"/>
        <end position="209"/>
    </location>
</feature>
<feature type="compositionally biased region" description="Polar residues" evidence="1">
    <location>
        <begin position="96"/>
        <end position="111"/>
    </location>
</feature>
<feature type="compositionally biased region" description="Polar residues" evidence="1">
    <location>
        <begin position="132"/>
        <end position="141"/>
    </location>
</feature>
<dbReference type="EMBL" id="HG001461">
    <property type="protein sequence ID" value="CDF32271.1"/>
    <property type="molecule type" value="Genomic_DNA"/>
</dbReference>